<comment type="caution">
    <text evidence="1">The sequence shown here is derived from an EMBL/GenBank/DDBJ whole genome shotgun (WGS) entry which is preliminary data.</text>
</comment>
<dbReference type="EMBL" id="BARW01039374">
    <property type="protein sequence ID" value="GAJ19948.1"/>
    <property type="molecule type" value="Genomic_DNA"/>
</dbReference>
<dbReference type="AlphaFoldDB" id="X1UR45"/>
<name>X1UR45_9ZZZZ</name>
<gene>
    <name evidence="1" type="ORF">S12H4_60006</name>
</gene>
<protein>
    <submittedName>
        <fullName evidence="1">Uncharacterized protein</fullName>
    </submittedName>
</protein>
<accession>X1UR45</accession>
<organism evidence="1">
    <name type="scientific">marine sediment metagenome</name>
    <dbReference type="NCBI Taxonomy" id="412755"/>
    <lineage>
        <taxon>unclassified sequences</taxon>
        <taxon>metagenomes</taxon>
        <taxon>ecological metagenomes</taxon>
    </lineage>
</organism>
<evidence type="ECO:0000313" key="1">
    <source>
        <dbReference type="EMBL" id="GAJ19948.1"/>
    </source>
</evidence>
<reference evidence="1" key="1">
    <citation type="journal article" date="2014" name="Front. Microbiol.">
        <title>High frequency of phylogenetically diverse reductive dehalogenase-homologous genes in deep subseafloor sedimentary metagenomes.</title>
        <authorList>
            <person name="Kawai M."/>
            <person name="Futagami T."/>
            <person name="Toyoda A."/>
            <person name="Takaki Y."/>
            <person name="Nishi S."/>
            <person name="Hori S."/>
            <person name="Arai W."/>
            <person name="Tsubouchi T."/>
            <person name="Morono Y."/>
            <person name="Uchiyama I."/>
            <person name="Ito T."/>
            <person name="Fujiyama A."/>
            <person name="Inagaki F."/>
            <person name="Takami H."/>
        </authorList>
    </citation>
    <scope>NUCLEOTIDE SEQUENCE</scope>
    <source>
        <strain evidence="1">Expedition CK06-06</strain>
    </source>
</reference>
<feature type="non-terminal residue" evidence="1">
    <location>
        <position position="1"/>
    </location>
</feature>
<proteinExistence type="predicted"/>
<sequence>QLSKIIHVFKIKIYFDLKLDSEQKFICAKSLDCIYSELKKQRSYREQETVLIESLFECLQKFSLYKDKCDDHDMYNGYGSMYIGWLD</sequence>